<dbReference type="PANTHER" id="PTHR42812">
    <property type="entry name" value="BETA-XYLOSIDASE"/>
    <property type="match status" value="1"/>
</dbReference>
<evidence type="ECO:0000313" key="8">
    <source>
        <dbReference type="Proteomes" id="UP000538147"/>
    </source>
</evidence>
<name>A0A841L5S6_9SPHN</name>
<evidence type="ECO:0000256" key="2">
    <source>
        <dbReference type="ARBA" id="ARBA00022801"/>
    </source>
</evidence>
<feature type="active site" description="Proton donor" evidence="4">
    <location>
        <position position="217"/>
    </location>
</feature>
<dbReference type="GO" id="GO:0046558">
    <property type="term" value="F:arabinan endo-1,5-alpha-L-arabinosidase activity"/>
    <property type="evidence" value="ECO:0007669"/>
    <property type="project" value="UniProtKB-EC"/>
</dbReference>
<organism evidence="7 8">
    <name type="scientific">Polymorphobacter multimanifer</name>
    <dbReference type="NCBI Taxonomy" id="1070431"/>
    <lineage>
        <taxon>Bacteria</taxon>
        <taxon>Pseudomonadati</taxon>
        <taxon>Pseudomonadota</taxon>
        <taxon>Alphaproteobacteria</taxon>
        <taxon>Sphingomonadales</taxon>
        <taxon>Sphingosinicellaceae</taxon>
        <taxon>Polymorphobacter</taxon>
    </lineage>
</organism>
<dbReference type="GO" id="GO:0005975">
    <property type="term" value="P:carbohydrate metabolic process"/>
    <property type="evidence" value="ECO:0007669"/>
    <property type="project" value="InterPro"/>
</dbReference>
<evidence type="ECO:0000313" key="7">
    <source>
        <dbReference type="EMBL" id="MBB6227780.1"/>
    </source>
</evidence>
<sequence length="351" mass="38140">MRRVALALAIAVTGCASVEAPIARYSNPVLDAEFADPAVVRAADGFFYAVATQGRVDGRQYSIQLARSSDLVSWQRLGDALPEKPVWARRTQDFWAPDISVHEGRYFLYFSAKPDAALEDKDRGLCLAVATSNRPEGPFVDSGKPLVCGESFINIDPFAFLDPATGKRLLYWGSGFGPIKVQELGLDGLGFASGSSPIDLVAPIRNEDPSNYQRLVEGAWVVLRDGWYYLFFSGDNCCGPDAHYAVMVARSRSATGPFESRADATGSGNSVVIEQGGRWLAPGHNAVITDKAGEHWLLYHAVDRRHDRAAESDAPNSRRVMLLDRLVWRDGWPQVAGGVPSGGDTPAPGER</sequence>
<dbReference type="EMBL" id="JACIIV010000012">
    <property type="protein sequence ID" value="MBB6227780.1"/>
    <property type="molecule type" value="Genomic_DNA"/>
</dbReference>
<dbReference type="SUPFAM" id="SSF75005">
    <property type="entry name" value="Arabinanase/levansucrase/invertase"/>
    <property type="match status" value="1"/>
</dbReference>
<comment type="similarity">
    <text evidence="1 6">Belongs to the glycosyl hydrolase 43 family.</text>
</comment>
<comment type="caution">
    <text evidence="7">The sequence shown here is derived from an EMBL/GenBank/DDBJ whole genome shotgun (WGS) entry which is preliminary data.</text>
</comment>
<dbReference type="InterPro" id="IPR051795">
    <property type="entry name" value="Glycosyl_Hydrlase_43"/>
</dbReference>
<dbReference type="AlphaFoldDB" id="A0A841L5S6"/>
<keyword evidence="8" id="KW-1185">Reference proteome</keyword>
<feature type="active site" description="Proton acceptor" evidence="4">
    <location>
        <position position="36"/>
    </location>
</feature>
<dbReference type="Proteomes" id="UP000538147">
    <property type="component" value="Unassembled WGS sequence"/>
</dbReference>
<dbReference type="RefSeq" id="WP_184198946.1">
    <property type="nucleotide sequence ID" value="NZ_BMOX01000026.1"/>
</dbReference>
<dbReference type="Gene3D" id="2.115.10.20">
    <property type="entry name" value="Glycosyl hydrolase domain, family 43"/>
    <property type="match status" value="1"/>
</dbReference>
<keyword evidence="2 6" id="KW-0378">Hydrolase</keyword>
<reference evidence="7 8" key="1">
    <citation type="submission" date="2020-08" db="EMBL/GenBank/DDBJ databases">
        <title>Genomic Encyclopedia of Type Strains, Phase IV (KMG-IV): sequencing the most valuable type-strain genomes for metagenomic binning, comparative biology and taxonomic classification.</title>
        <authorList>
            <person name="Goeker M."/>
        </authorList>
    </citation>
    <scope>NUCLEOTIDE SEQUENCE [LARGE SCALE GENOMIC DNA]</scope>
    <source>
        <strain evidence="7 8">DSM 102189</strain>
    </source>
</reference>
<evidence type="ECO:0000256" key="3">
    <source>
        <dbReference type="ARBA" id="ARBA00023295"/>
    </source>
</evidence>
<proteinExistence type="inferred from homology"/>
<keyword evidence="3 6" id="KW-0326">Glycosidase</keyword>
<protein>
    <submittedName>
        <fullName evidence="7">Arabinan endo-1,5-alpha-L-arabinosidase</fullName>
        <ecNumber evidence="7">3.2.1.99</ecNumber>
    </submittedName>
</protein>
<dbReference type="EC" id="3.2.1.99" evidence="7"/>
<feature type="site" description="Important for catalytic activity, responsible for pKa modulation of the active site Glu and correct orientation of both the proton donor and substrate" evidence="5">
    <location>
        <position position="156"/>
    </location>
</feature>
<evidence type="ECO:0000256" key="6">
    <source>
        <dbReference type="RuleBase" id="RU361187"/>
    </source>
</evidence>
<dbReference type="PROSITE" id="PS51257">
    <property type="entry name" value="PROKAR_LIPOPROTEIN"/>
    <property type="match status" value="1"/>
</dbReference>
<dbReference type="InterPro" id="IPR023296">
    <property type="entry name" value="Glyco_hydro_beta-prop_sf"/>
</dbReference>
<gene>
    <name evidence="7" type="ORF">FHS79_001959</name>
</gene>
<dbReference type="Pfam" id="PF04616">
    <property type="entry name" value="Glyco_hydro_43"/>
    <property type="match status" value="1"/>
</dbReference>
<evidence type="ECO:0000256" key="5">
    <source>
        <dbReference type="PIRSR" id="PIRSR606710-2"/>
    </source>
</evidence>
<dbReference type="InterPro" id="IPR006710">
    <property type="entry name" value="Glyco_hydro_43"/>
</dbReference>
<evidence type="ECO:0000256" key="4">
    <source>
        <dbReference type="PIRSR" id="PIRSR606710-1"/>
    </source>
</evidence>
<dbReference type="PANTHER" id="PTHR42812:SF5">
    <property type="entry name" value="ENDO-ARABINASE"/>
    <property type="match status" value="1"/>
</dbReference>
<accession>A0A841L5S6</accession>
<evidence type="ECO:0000256" key="1">
    <source>
        <dbReference type="ARBA" id="ARBA00009865"/>
    </source>
</evidence>
<dbReference type="CDD" id="cd08999">
    <property type="entry name" value="GH43_ABN-like"/>
    <property type="match status" value="1"/>
</dbReference>